<gene>
    <name evidence="14" type="primary">mdoH</name>
    <name evidence="14" type="ORF">JIP62_00770</name>
</gene>
<comment type="subcellular location">
    <subcellularLocation>
        <location evidence="1">Cell inner membrane</location>
        <topology evidence="1">Multi-pass membrane protein</topology>
    </subcellularLocation>
</comment>
<keyword evidence="8" id="KW-0808">Transferase</keyword>
<feature type="transmembrane region" description="Helical" evidence="12">
    <location>
        <begin position="95"/>
        <end position="122"/>
    </location>
</feature>
<comment type="pathway">
    <text evidence="2">Glycan metabolism; osmoregulated periplasmic glucan (OPG) biosynthesis.</text>
</comment>
<keyword evidence="11 12" id="KW-0472">Membrane</keyword>
<evidence type="ECO:0000256" key="10">
    <source>
        <dbReference type="ARBA" id="ARBA00022989"/>
    </source>
</evidence>
<accession>A0ABX7BMC4</accession>
<protein>
    <recommendedName>
        <fullName evidence="4">Glucans biosynthesis glucosyltransferase H</fullName>
    </recommendedName>
</protein>
<evidence type="ECO:0000256" key="2">
    <source>
        <dbReference type="ARBA" id="ARBA00005001"/>
    </source>
</evidence>
<dbReference type="InterPro" id="IPR050321">
    <property type="entry name" value="Glycosyltr_2/OpgH_subfam"/>
</dbReference>
<evidence type="ECO:0000256" key="12">
    <source>
        <dbReference type="SAM" id="Phobius"/>
    </source>
</evidence>
<evidence type="ECO:0000256" key="9">
    <source>
        <dbReference type="ARBA" id="ARBA00022692"/>
    </source>
</evidence>
<evidence type="ECO:0000313" key="14">
    <source>
        <dbReference type="EMBL" id="QQQ18717.1"/>
    </source>
</evidence>
<evidence type="ECO:0000256" key="3">
    <source>
        <dbReference type="ARBA" id="ARBA00009337"/>
    </source>
</evidence>
<feature type="transmembrane region" description="Helical" evidence="12">
    <location>
        <begin position="570"/>
        <end position="590"/>
    </location>
</feature>
<dbReference type="Proteomes" id="UP000595448">
    <property type="component" value="Chromosome"/>
</dbReference>
<dbReference type="EMBL" id="CP067977">
    <property type="protein sequence ID" value="QQQ18717.1"/>
    <property type="molecule type" value="Genomic_DNA"/>
</dbReference>
<evidence type="ECO:0000256" key="8">
    <source>
        <dbReference type="ARBA" id="ARBA00022679"/>
    </source>
</evidence>
<dbReference type="InterPro" id="IPR001173">
    <property type="entry name" value="Glyco_trans_2-like"/>
</dbReference>
<organism evidence="14 15">
    <name type="scientific">Brevundimonas vitisensis</name>
    <dbReference type="NCBI Taxonomy" id="2800818"/>
    <lineage>
        <taxon>Bacteria</taxon>
        <taxon>Pseudomonadati</taxon>
        <taxon>Pseudomonadota</taxon>
        <taxon>Alphaproteobacteria</taxon>
        <taxon>Caulobacterales</taxon>
        <taxon>Caulobacteraceae</taxon>
        <taxon>Brevundimonas</taxon>
    </lineage>
</organism>
<evidence type="ECO:0000256" key="11">
    <source>
        <dbReference type="ARBA" id="ARBA00023136"/>
    </source>
</evidence>
<feature type="transmembrane region" description="Helical" evidence="12">
    <location>
        <begin position="456"/>
        <end position="479"/>
    </location>
</feature>
<keyword evidence="6" id="KW-0997">Cell inner membrane</keyword>
<dbReference type="RefSeq" id="WP_201103074.1">
    <property type="nucleotide sequence ID" value="NZ_CP067977.1"/>
</dbReference>
<dbReference type="Gene3D" id="3.90.550.10">
    <property type="entry name" value="Spore Coat Polysaccharide Biosynthesis Protein SpsA, Chain A"/>
    <property type="match status" value="1"/>
</dbReference>
<name>A0ABX7BMC4_9CAUL</name>
<dbReference type="PANTHER" id="PTHR43867">
    <property type="entry name" value="CELLULOSE SYNTHASE CATALYTIC SUBUNIT A [UDP-FORMING]"/>
    <property type="match status" value="1"/>
</dbReference>
<keyword evidence="7" id="KW-0328">Glycosyltransferase</keyword>
<evidence type="ECO:0000256" key="4">
    <source>
        <dbReference type="ARBA" id="ARBA00020585"/>
    </source>
</evidence>
<reference evidence="14 15" key="1">
    <citation type="submission" date="2021-01" db="EMBL/GenBank/DDBJ databases">
        <title>Brevundimonas vitis sp. nov., an bacterium isolated from grape (Vitis vinifera).</title>
        <authorList>
            <person name="Jiang L."/>
            <person name="Lee J."/>
        </authorList>
    </citation>
    <scope>NUCLEOTIDE SEQUENCE [LARGE SCALE GENOMIC DNA]</scope>
    <source>
        <strain evidence="14 15">GRTSA-9</strain>
    </source>
</reference>
<evidence type="ECO:0000256" key="7">
    <source>
        <dbReference type="ARBA" id="ARBA00022676"/>
    </source>
</evidence>
<feature type="transmembrane region" description="Helical" evidence="12">
    <location>
        <begin position="500"/>
        <end position="521"/>
    </location>
</feature>
<keyword evidence="9 12" id="KW-0812">Transmembrane</keyword>
<keyword evidence="5" id="KW-1003">Cell membrane</keyword>
<keyword evidence="10 12" id="KW-1133">Transmembrane helix</keyword>
<dbReference type="NCBIfam" id="NF003958">
    <property type="entry name" value="PRK05454.2-1"/>
    <property type="match status" value="1"/>
</dbReference>
<dbReference type="NCBIfam" id="NF003962">
    <property type="entry name" value="PRK05454.2-5"/>
    <property type="match status" value="1"/>
</dbReference>
<evidence type="ECO:0000259" key="13">
    <source>
        <dbReference type="Pfam" id="PF13632"/>
    </source>
</evidence>
<dbReference type="SUPFAM" id="SSF53448">
    <property type="entry name" value="Nucleotide-diphospho-sugar transferases"/>
    <property type="match status" value="1"/>
</dbReference>
<sequence length="638" mass="68910">MSNLAVQIEANDAFDIPLPYPRVAQWLPEEAPLSMPRQTFDDAAMQARVSPDTRPNGLFGRRVIVFGSTLVMAALAGIAPFVLSAREGFQPLEMLAFGLFMILITAIACWFCSTFAGLIVLLTGREQKDLDFAPHPPMPATRTALLMPLYNEDARASTARLAALDASLSRLGVASAFDIFVLSDSTSDAAAASELSACMALRAHAGCAVYYRRRLKNIERKAGNIADWTRQFGGAYEFMIVLDADSTMAGETVLRLVDAMERNPGVGLIQTAPTIIKAQTLFARVSQFGVRLYGRVAAAGLAWWAGSEASYWGHNAILRTRAFADCAGLPELQGRKPFGGHIMSHDVVEAALLRRAGWAVHVTAALDGSCEETPPTITDFIRRDHRWCQGNLQHIALIGAKGLNPISRLQLAMGCMAYLSSPLWLASLVAGLALQLQNPVDWGSFWYILHPQASPFMLASLLAGVLLIGPKLMGCILVLSRPGERRAFGGARRILKGMGLEILLSALLAPILMVANTKAVIQIVGGHDAGWGTQQRTADGLSWRDAFSAMRWQMLTGAAFVVALSFRPDLVTWFAPIVLPLLFAAPIAVVTSRRRTGEAFARKGWMVTPDEESVAVSPLVLHSAPRPAAIETGALARA</sequence>
<proteinExistence type="inferred from homology"/>
<dbReference type="Pfam" id="PF13632">
    <property type="entry name" value="Glyco_trans_2_3"/>
    <property type="match status" value="1"/>
</dbReference>
<feature type="transmembrane region" description="Helical" evidence="12">
    <location>
        <begin position="411"/>
        <end position="436"/>
    </location>
</feature>
<evidence type="ECO:0000256" key="1">
    <source>
        <dbReference type="ARBA" id="ARBA00004429"/>
    </source>
</evidence>
<feature type="domain" description="Glycosyltransferase 2-like" evidence="13">
    <location>
        <begin position="240"/>
        <end position="450"/>
    </location>
</feature>
<dbReference type="InterPro" id="IPR029044">
    <property type="entry name" value="Nucleotide-diphossugar_trans"/>
</dbReference>
<keyword evidence="15" id="KW-1185">Reference proteome</keyword>
<feature type="transmembrane region" description="Helical" evidence="12">
    <location>
        <begin position="63"/>
        <end position="83"/>
    </location>
</feature>
<dbReference type="PANTHER" id="PTHR43867:SF5">
    <property type="entry name" value="GLUCANS BIOSYNTHESIS GLUCOSYLTRANSFERASE H"/>
    <property type="match status" value="1"/>
</dbReference>
<comment type="similarity">
    <text evidence="3">Belongs to the glycosyltransferase 2 family. OpgH subfamily.</text>
</comment>
<evidence type="ECO:0000256" key="6">
    <source>
        <dbReference type="ARBA" id="ARBA00022519"/>
    </source>
</evidence>
<evidence type="ECO:0000313" key="15">
    <source>
        <dbReference type="Proteomes" id="UP000595448"/>
    </source>
</evidence>
<evidence type="ECO:0000256" key="5">
    <source>
        <dbReference type="ARBA" id="ARBA00022475"/>
    </source>
</evidence>